<gene>
    <name evidence="12" type="ORF">EC501_13450</name>
</gene>
<dbReference type="PANTHER" id="PTHR43394:SF1">
    <property type="entry name" value="ATP-BINDING CASSETTE SUB-FAMILY B MEMBER 10, MITOCHONDRIAL"/>
    <property type="match status" value="1"/>
</dbReference>
<keyword evidence="6 12" id="KW-0067">ATP-binding</keyword>
<dbReference type="PANTHER" id="PTHR43394">
    <property type="entry name" value="ATP-DEPENDENT PERMEASE MDL1, MITOCHONDRIAL"/>
    <property type="match status" value="1"/>
</dbReference>
<dbReference type="InterPro" id="IPR039421">
    <property type="entry name" value="Type_1_exporter"/>
</dbReference>
<evidence type="ECO:0000256" key="4">
    <source>
        <dbReference type="ARBA" id="ARBA00022692"/>
    </source>
</evidence>
<evidence type="ECO:0000256" key="7">
    <source>
        <dbReference type="ARBA" id="ARBA00022989"/>
    </source>
</evidence>
<dbReference type="Gene3D" id="1.20.1560.10">
    <property type="entry name" value="ABC transporter type 1, transmembrane domain"/>
    <property type="match status" value="1"/>
</dbReference>
<evidence type="ECO:0000256" key="2">
    <source>
        <dbReference type="ARBA" id="ARBA00022448"/>
    </source>
</evidence>
<dbReference type="GO" id="GO:0015421">
    <property type="term" value="F:ABC-type oligopeptide transporter activity"/>
    <property type="evidence" value="ECO:0007669"/>
    <property type="project" value="TreeGrafter"/>
</dbReference>
<feature type="transmembrane region" description="Helical" evidence="9">
    <location>
        <begin position="54"/>
        <end position="80"/>
    </location>
</feature>
<evidence type="ECO:0000259" key="11">
    <source>
        <dbReference type="PROSITE" id="PS50929"/>
    </source>
</evidence>
<comment type="subcellular location">
    <subcellularLocation>
        <location evidence="1">Cell membrane</location>
        <topology evidence="1">Multi-pass membrane protein</topology>
    </subcellularLocation>
</comment>
<dbReference type="Pfam" id="PF00005">
    <property type="entry name" value="ABC_tran"/>
    <property type="match status" value="1"/>
</dbReference>
<feature type="transmembrane region" description="Helical" evidence="9">
    <location>
        <begin position="129"/>
        <end position="152"/>
    </location>
</feature>
<keyword evidence="3" id="KW-1003">Cell membrane</keyword>
<dbReference type="Pfam" id="PF00664">
    <property type="entry name" value="ABC_membrane"/>
    <property type="match status" value="1"/>
</dbReference>
<feature type="transmembrane region" description="Helical" evidence="9">
    <location>
        <begin position="272"/>
        <end position="291"/>
    </location>
</feature>
<dbReference type="OrthoDB" id="9770415at2"/>
<dbReference type="GO" id="GO:0016887">
    <property type="term" value="F:ATP hydrolysis activity"/>
    <property type="evidence" value="ECO:0007669"/>
    <property type="project" value="InterPro"/>
</dbReference>
<accession>A0A3M8H607</accession>
<dbReference type="GO" id="GO:0005886">
    <property type="term" value="C:plasma membrane"/>
    <property type="evidence" value="ECO:0007669"/>
    <property type="project" value="UniProtKB-SubCell"/>
</dbReference>
<sequence>MQSVFKLTKYIKPYLLFAIIAPIMMVIEVSMDLIQPTIMQHIIDNGIADNDKPYVIKMFIFMVLCAVVGLLGGVGCGIYASKTAINFATDIRQDLYETITYFSNSNKDRFTLGKLITNITSDVEMLQRALLMLLKVFVRGPLTFIGAIVIVFITARELFPILLFVVPILALAIFFFTKLSGKLFLKVQEAVDGVNTKVQENLAGIRVIKAYNRKKHQIDQFTTVNGTLMKRNIHADQIIGILMPLTAFVVNIGIILALWLGAIKVENDTIEVGMILAFINYLMMIMGGLMSSSNVLMQIARAIPSANRIVEVLEEKPEIHNISNPIISSIKGEVTFENVSFAYNKNNEPVLKNISFRAKPGDTIGIIGMTGSGKSTIVQLIPRLFDADQGVVRIDGKPIAEYDLSTLRKAIGFAPQKATLFSKTIEENVKYGRDEATLEELIEALESSCALEFVEKFDDKEQHFITQGATNLSGGQKQRLAMARAFIRKPAILILDDTTSAVDSISEKRIQQAIANHFKESTKFIVSSKISSIRHADTILVLDDGCIVGKGTHEQLIATNEAYQEIVSTQVVRGGTLNE</sequence>
<dbReference type="Proteomes" id="UP000279909">
    <property type="component" value="Unassembled WGS sequence"/>
</dbReference>
<dbReference type="InterPro" id="IPR017871">
    <property type="entry name" value="ABC_transporter-like_CS"/>
</dbReference>
<dbReference type="Gene3D" id="3.40.50.300">
    <property type="entry name" value="P-loop containing nucleotide triphosphate hydrolases"/>
    <property type="match status" value="1"/>
</dbReference>
<keyword evidence="8 9" id="KW-0472">Membrane</keyword>
<keyword evidence="5" id="KW-0547">Nucleotide-binding</keyword>
<dbReference type="InterPro" id="IPR003593">
    <property type="entry name" value="AAA+_ATPase"/>
</dbReference>
<name>A0A3M8H607_9BACI</name>
<dbReference type="AlphaFoldDB" id="A0A3M8H607"/>
<evidence type="ECO:0000259" key="10">
    <source>
        <dbReference type="PROSITE" id="PS50893"/>
    </source>
</evidence>
<comment type="caution">
    <text evidence="12">The sequence shown here is derived from an EMBL/GenBank/DDBJ whole genome shotgun (WGS) entry which is preliminary data.</text>
</comment>
<dbReference type="SMART" id="SM00382">
    <property type="entry name" value="AAA"/>
    <property type="match status" value="1"/>
</dbReference>
<dbReference type="InterPro" id="IPR027417">
    <property type="entry name" value="P-loop_NTPase"/>
</dbReference>
<protein>
    <submittedName>
        <fullName evidence="12">ABC transporter ATP-binding protein</fullName>
    </submittedName>
</protein>
<dbReference type="InterPro" id="IPR003439">
    <property type="entry name" value="ABC_transporter-like_ATP-bd"/>
</dbReference>
<dbReference type="RefSeq" id="WP_122972822.1">
    <property type="nucleotide sequence ID" value="NZ_RHLQ01000037.1"/>
</dbReference>
<dbReference type="PROSITE" id="PS00211">
    <property type="entry name" value="ABC_TRANSPORTER_1"/>
    <property type="match status" value="1"/>
</dbReference>
<dbReference type="SUPFAM" id="SSF90123">
    <property type="entry name" value="ABC transporter transmembrane region"/>
    <property type="match status" value="1"/>
</dbReference>
<dbReference type="PROSITE" id="PS50893">
    <property type="entry name" value="ABC_TRANSPORTER_2"/>
    <property type="match status" value="1"/>
</dbReference>
<reference evidence="12 13" key="1">
    <citation type="journal article" date="2014" name="Int. J. Syst. Evol. Microbiol.">
        <title>Lysinibacillus halotolerans sp. nov., isolated from saline-alkaline soil.</title>
        <authorList>
            <person name="Kong D."/>
            <person name="Wang Y."/>
            <person name="Zhao B."/>
            <person name="Li Y."/>
            <person name="Song J."/>
            <person name="Zhai Y."/>
            <person name="Zhang C."/>
            <person name="Wang H."/>
            <person name="Chen X."/>
            <person name="Zhao B."/>
            <person name="Ruan Z."/>
        </authorList>
    </citation>
    <scope>NUCLEOTIDE SEQUENCE [LARGE SCALE GENOMIC DNA]</scope>
    <source>
        <strain evidence="12 13">MCCC 1A12703</strain>
    </source>
</reference>
<dbReference type="SUPFAM" id="SSF52540">
    <property type="entry name" value="P-loop containing nucleoside triphosphate hydrolases"/>
    <property type="match status" value="1"/>
</dbReference>
<keyword evidence="2" id="KW-0813">Transport</keyword>
<dbReference type="InterPro" id="IPR036640">
    <property type="entry name" value="ABC1_TM_sf"/>
</dbReference>
<keyword evidence="4 9" id="KW-0812">Transmembrane</keyword>
<feature type="transmembrane region" description="Helical" evidence="9">
    <location>
        <begin position="158"/>
        <end position="176"/>
    </location>
</feature>
<evidence type="ECO:0000256" key="5">
    <source>
        <dbReference type="ARBA" id="ARBA00022741"/>
    </source>
</evidence>
<dbReference type="FunFam" id="3.40.50.300:FF:000221">
    <property type="entry name" value="Multidrug ABC transporter ATP-binding protein"/>
    <property type="match status" value="1"/>
</dbReference>
<evidence type="ECO:0000256" key="3">
    <source>
        <dbReference type="ARBA" id="ARBA00022475"/>
    </source>
</evidence>
<evidence type="ECO:0000256" key="6">
    <source>
        <dbReference type="ARBA" id="ARBA00022840"/>
    </source>
</evidence>
<organism evidence="12 13">
    <name type="scientific">Lysinibacillus halotolerans</name>
    <dbReference type="NCBI Taxonomy" id="1368476"/>
    <lineage>
        <taxon>Bacteria</taxon>
        <taxon>Bacillati</taxon>
        <taxon>Bacillota</taxon>
        <taxon>Bacilli</taxon>
        <taxon>Bacillales</taxon>
        <taxon>Bacillaceae</taxon>
        <taxon>Lysinibacillus</taxon>
    </lineage>
</organism>
<dbReference type="EMBL" id="RHLQ01000037">
    <property type="protein sequence ID" value="RNC97823.1"/>
    <property type="molecule type" value="Genomic_DNA"/>
</dbReference>
<dbReference type="GO" id="GO:0005524">
    <property type="term" value="F:ATP binding"/>
    <property type="evidence" value="ECO:0007669"/>
    <property type="project" value="UniProtKB-KW"/>
</dbReference>
<evidence type="ECO:0000313" key="12">
    <source>
        <dbReference type="EMBL" id="RNC97823.1"/>
    </source>
</evidence>
<dbReference type="CDD" id="cd18548">
    <property type="entry name" value="ABC_6TM_Tm287_like"/>
    <property type="match status" value="1"/>
</dbReference>
<proteinExistence type="predicted"/>
<dbReference type="InterPro" id="IPR011527">
    <property type="entry name" value="ABC1_TM_dom"/>
</dbReference>
<keyword evidence="13" id="KW-1185">Reference proteome</keyword>
<evidence type="ECO:0000256" key="9">
    <source>
        <dbReference type="SAM" id="Phobius"/>
    </source>
</evidence>
<dbReference type="PROSITE" id="PS50929">
    <property type="entry name" value="ABC_TM1F"/>
    <property type="match status" value="1"/>
</dbReference>
<feature type="transmembrane region" description="Helical" evidence="9">
    <location>
        <begin position="238"/>
        <end position="260"/>
    </location>
</feature>
<keyword evidence="7 9" id="KW-1133">Transmembrane helix</keyword>
<evidence type="ECO:0000256" key="8">
    <source>
        <dbReference type="ARBA" id="ARBA00023136"/>
    </source>
</evidence>
<feature type="transmembrane region" description="Helical" evidence="9">
    <location>
        <begin position="14"/>
        <end position="34"/>
    </location>
</feature>
<feature type="domain" description="ABC transmembrane type-1" evidence="11">
    <location>
        <begin position="19"/>
        <end position="301"/>
    </location>
</feature>
<evidence type="ECO:0000313" key="13">
    <source>
        <dbReference type="Proteomes" id="UP000279909"/>
    </source>
</evidence>
<feature type="domain" description="ABC transporter" evidence="10">
    <location>
        <begin position="334"/>
        <end position="569"/>
    </location>
</feature>
<evidence type="ECO:0000256" key="1">
    <source>
        <dbReference type="ARBA" id="ARBA00004651"/>
    </source>
</evidence>